<feature type="compositionally biased region" description="Low complexity" evidence="1">
    <location>
        <begin position="333"/>
        <end position="348"/>
    </location>
</feature>
<feature type="compositionally biased region" description="Pro residues" evidence="1">
    <location>
        <begin position="195"/>
        <end position="211"/>
    </location>
</feature>
<feature type="compositionally biased region" description="Polar residues" evidence="1">
    <location>
        <begin position="306"/>
        <end position="324"/>
    </location>
</feature>
<keyword evidence="3" id="KW-1185">Reference proteome</keyword>
<accession>A0A162XF93</accession>
<dbReference type="EMBL" id="JYNV01000291">
    <property type="protein sequence ID" value="KZM19514.1"/>
    <property type="molecule type" value="Genomic_DNA"/>
</dbReference>
<protein>
    <submittedName>
        <fullName evidence="2">Uncharacterized protein</fullName>
    </submittedName>
</protein>
<evidence type="ECO:0000313" key="3">
    <source>
        <dbReference type="Proteomes" id="UP000076837"/>
    </source>
</evidence>
<feature type="region of interest" description="Disordered" evidence="1">
    <location>
        <begin position="333"/>
        <end position="371"/>
    </location>
</feature>
<feature type="compositionally biased region" description="Low complexity" evidence="1">
    <location>
        <begin position="249"/>
        <end position="263"/>
    </location>
</feature>
<comment type="caution">
    <text evidence="2">The sequence shown here is derived from an EMBL/GenBank/DDBJ whole genome shotgun (WGS) entry which is preliminary data.</text>
</comment>
<feature type="region of interest" description="Disordered" evidence="1">
    <location>
        <begin position="306"/>
        <end position="325"/>
    </location>
</feature>
<evidence type="ECO:0000313" key="2">
    <source>
        <dbReference type="EMBL" id="KZM19514.1"/>
    </source>
</evidence>
<proteinExistence type="predicted"/>
<feature type="region of interest" description="Disordered" evidence="1">
    <location>
        <begin position="249"/>
        <end position="277"/>
    </location>
</feature>
<dbReference type="Proteomes" id="UP000076837">
    <property type="component" value="Unassembled WGS sequence"/>
</dbReference>
<gene>
    <name evidence="2" type="ORF">ST47_g9346</name>
</gene>
<dbReference type="STRING" id="5454.A0A162XF93"/>
<dbReference type="AlphaFoldDB" id="A0A162XF93"/>
<name>A0A162XF93_DIDRA</name>
<reference evidence="2 3" key="1">
    <citation type="journal article" date="2016" name="Sci. Rep.">
        <title>Draft genome sequencing and secretome analysis of fungal phytopathogen Ascochyta rabiei provides insight into the necrotrophic effector repertoire.</title>
        <authorList>
            <person name="Verma S."/>
            <person name="Gazara R.K."/>
            <person name="Nizam S."/>
            <person name="Parween S."/>
            <person name="Chattopadhyay D."/>
            <person name="Verma P.K."/>
        </authorList>
    </citation>
    <scope>NUCLEOTIDE SEQUENCE [LARGE SCALE GENOMIC DNA]</scope>
    <source>
        <strain evidence="2 3">ArDII</strain>
    </source>
</reference>
<feature type="region of interest" description="Disordered" evidence="1">
    <location>
        <begin position="126"/>
        <end position="223"/>
    </location>
</feature>
<evidence type="ECO:0000256" key="1">
    <source>
        <dbReference type="SAM" id="MobiDB-lite"/>
    </source>
</evidence>
<organism evidence="2 3">
    <name type="scientific">Didymella rabiei</name>
    <name type="common">Chickpea ascochyta blight fungus</name>
    <name type="synonym">Mycosphaerella rabiei</name>
    <dbReference type="NCBI Taxonomy" id="5454"/>
    <lineage>
        <taxon>Eukaryota</taxon>
        <taxon>Fungi</taxon>
        <taxon>Dikarya</taxon>
        <taxon>Ascomycota</taxon>
        <taxon>Pezizomycotina</taxon>
        <taxon>Dothideomycetes</taxon>
        <taxon>Pleosporomycetidae</taxon>
        <taxon>Pleosporales</taxon>
        <taxon>Pleosporineae</taxon>
        <taxon>Didymellaceae</taxon>
        <taxon>Ascochyta</taxon>
    </lineage>
</organism>
<sequence>MSTPVKMLPCDHTHFTVTYRLFGILASATSLSTHALCDCPTDQFKDQRFSAISTYALYMMNRLKTKGMFFKDGPDRDEMAANLSAASCFFRAKIEKPLPVPPSGVAPLAAVLPAVSKVDINARESASLETEKPLPPSPVTQNAPISVVPSIVNEKVRGTARKSSPADRELKSRPSFASLRSTSSRIFRANTGGHDPPPPPVPQLPIDTPMPKPRRPTLRPFGSIRSARTLKSSTGRNVSISRPILCTQTVHTPSTSTPSTVPFTKPPGPPPRRPARPESLDDEIIAFMRDGSARLVLHTRTRVQSAATTAANTSPGRYSTQTRVASGEAYTRLGLPSGRSSLSPPTSSIFDSTLTPNFPLDPTRPLPFRDSTGSVKGYGRFSAYIKARQQYKSGGYDDGVDADDREVGPIEQYRKSRCGDWTLEARISERLGERGMVFRDRWGRWRFVADI</sequence>